<dbReference type="Pfam" id="PF13537">
    <property type="entry name" value="GATase_7"/>
    <property type="match status" value="1"/>
</dbReference>
<dbReference type="InterPro" id="IPR001962">
    <property type="entry name" value="Asn_synthase"/>
</dbReference>
<dbReference type="GO" id="GO:0004066">
    <property type="term" value="F:asparagine synthase (glutamine-hydrolyzing) activity"/>
    <property type="evidence" value="ECO:0007669"/>
    <property type="project" value="UniProtKB-EC"/>
</dbReference>
<evidence type="ECO:0000256" key="10">
    <source>
        <dbReference type="PIRSR" id="PIRSR001589-3"/>
    </source>
</evidence>
<evidence type="ECO:0000313" key="12">
    <source>
        <dbReference type="EMBL" id="MBB6469925.1"/>
    </source>
</evidence>
<dbReference type="SUPFAM" id="SSF52402">
    <property type="entry name" value="Adenine nucleotide alpha hydrolases-like"/>
    <property type="match status" value="1"/>
</dbReference>
<dbReference type="Proteomes" id="UP000532373">
    <property type="component" value="Unassembled WGS sequence"/>
</dbReference>
<keyword evidence="8" id="KW-0028">Amino-acid biosynthesis</keyword>
<evidence type="ECO:0000256" key="8">
    <source>
        <dbReference type="PIRSR" id="PIRSR001589-1"/>
    </source>
</evidence>
<dbReference type="InterPro" id="IPR033738">
    <property type="entry name" value="AsnB_N"/>
</dbReference>
<evidence type="ECO:0000259" key="11">
    <source>
        <dbReference type="PROSITE" id="PS51278"/>
    </source>
</evidence>
<keyword evidence="5 9" id="KW-0067">ATP-binding</keyword>
<dbReference type="GO" id="GO:0006529">
    <property type="term" value="P:asparagine biosynthetic process"/>
    <property type="evidence" value="ECO:0007669"/>
    <property type="project" value="UniProtKB-KW"/>
</dbReference>
<dbReference type="Gene3D" id="3.40.50.620">
    <property type="entry name" value="HUPs"/>
    <property type="match status" value="2"/>
</dbReference>
<keyword evidence="8" id="KW-0061">Asparagine biosynthesis</keyword>
<evidence type="ECO:0000256" key="4">
    <source>
        <dbReference type="ARBA" id="ARBA00022741"/>
    </source>
</evidence>
<evidence type="ECO:0000313" key="13">
    <source>
        <dbReference type="Proteomes" id="UP000532373"/>
    </source>
</evidence>
<dbReference type="GO" id="GO:0005829">
    <property type="term" value="C:cytosol"/>
    <property type="evidence" value="ECO:0007669"/>
    <property type="project" value="TreeGrafter"/>
</dbReference>
<feature type="binding site" evidence="9">
    <location>
        <position position="103"/>
    </location>
    <ligand>
        <name>L-glutamine</name>
        <dbReference type="ChEBI" id="CHEBI:58359"/>
    </ligand>
</feature>
<name>A0A8E1WLV7_9HYPH</name>
<comment type="catalytic activity">
    <reaction evidence="7">
        <text>L-aspartate + L-glutamine + ATP + H2O = L-asparagine + L-glutamate + AMP + diphosphate + H(+)</text>
        <dbReference type="Rhea" id="RHEA:12228"/>
        <dbReference type="ChEBI" id="CHEBI:15377"/>
        <dbReference type="ChEBI" id="CHEBI:15378"/>
        <dbReference type="ChEBI" id="CHEBI:29985"/>
        <dbReference type="ChEBI" id="CHEBI:29991"/>
        <dbReference type="ChEBI" id="CHEBI:30616"/>
        <dbReference type="ChEBI" id="CHEBI:33019"/>
        <dbReference type="ChEBI" id="CHEBI:58048"/>
        <dbReference type="ChEBI" id="CHEBI:58359"/>
        <dbReference type="ChEBI" id="CHEBI:456215"/>
        <dbReference type="EC" id="6.3.5.4"/>
    </reaction>
</comment>
<evidence type="ECO:0000256" key="1">
    <source>
        <dbReference type="ARBA" id="ARBA00005187"/>
    </source>
</evidence>
<dbReference type="RefSeq" id="WP_184773703.1">
    <property type="nucleotide sequence ID" value="NZ_JACHGI010000020.1"/>
</dbReference>
<dbReference type="Gene3D" id="3.60.20.10">
    <property type="entry name" value="Glutamine Phosphoribosylpyrophosphate, subunit 1, domain 1"/>
    <property type="match status" value="1"/>
</dbReference>
<feature type="domain" description="Glutamine amidotransferase type-2" evidence="11">
    <location>
        <begin position="2"/>
        <end position="216"/>
    </location>
</feature>
<proteinExistence type="inferred from homology"/>
<dbReference type="Pfam" id="PF00733">
    <property type="entry name" value="Asn_synthase"/>
    <property type="match status" value="1"/>
</dbReference>
<organism evidence="12 13">
    <name type="scientific">Aminobacter carboxidus</name>
    <dbReference type="NCBI Taxonomy" id="376165"/>
    <lineage>
        <taxon>Bacteria</taxon>
        <taxon>Pseudomonadati</taxon>
        <taxon>Pseudomonadota</taxon>
        <taxon>Alphaproteobacteria</taxon>
        <taxon>Hyphomicrobiales</taxon>
        <taxon>Phyllobacteriaceae</taxon>
        <taxon>Aminobacter</taxon>
    </lineage>
</organism>
<dbReference type="PROSITE" id="PS51278">
    <property type="entry name" value="GATASE_TYPE_2"/>
    <property type="match status" value="1"/>
</dbReference>
<comment type="caution">
    <text evidence="12">The sequence shown here is derived from an EMBL/GenBank/DDBJ whole genome shotgun (WGS) entry which is preliminary data.</text>
</comment>
<keyword evidence="12" id="KW-0436">Ligase</keyword>
<sequence>MCGIAGGIALSADSRPDPAVVSAMSARIAHRGPDGSGLWTSPSGRAVFAHRRLAVIDTSDGGRQPMVDETLRVGIVFNGEIYNYLELREDLASQGVHCKGKSDTEVLMQIMSRREENGLDCLRGMFAFALWNDLTGTAILARDRIGKKPLFYTISNDCMYFCSSLHALRRDAPVDTGIDLEALDLYLSLGYIPAPFTIYKGISRLPAASFAKAHGGAVQVHRYWDLAKSGEPYQGTYEDAKDELEERLEQAVAIRLRSDVPIGVFLSGGVDSSLITALCIRQSKSKIQTFCVGFKGSAFDESASATSVARHLGASHHTLEAQESLLDIMPEMSSHFGEPYADASALALSAIARMARPHITVALGGDGGDEGFAGYEWYANASRLTQLSSKMPQVATSTGARMARLAANWSSNRRIGQASRALAVLELTPANRFAALRSFVSEADADFLYAGGLLEHRRMHTAAAQLLSGCYSRAEGSALRKMRFTDIETYLADDLGPKIDVATMAHGLEARAPLLDQDVLKFALSLPDHFLTDGFGGKRILRDLLARHLPPELFMRPKRGFSLPLAHWLTTTLAPKIAALETSPALLDLGVLKPSGIRRLFREHQSGVRDHTQRLFSILQLDAWLSLH</sequence>
<dbReference type="InterPro" id="IPR051786">
    <property type="entry name" value="ASN_synthetase/amidase"/>
</dbReference>
<dbReference type="SUPFAM" id="SSF56235">
    <property type="entry name" value="N-terminal nucleophile aminohydrolases (Ntn hydrolases)"/>
    <property type="match status" value="1"/>
</dbReference>
<evidence type="ECO:0000256" key="5">
    <source>
        <dbReference type="ARBA" id="ARBA00022840"/>
    </source>
</evidence>
<feature type="active site" description="For GATase activity" evidence="8">
    <location>
        <position position="2"/>
    </location>
</feature>
<dbReference type="InterPro" id="IPR006426">
    <property type="entry name" value="Asn_synth_AEB"/>
</dbReference>
<feature type="binding site" evidence="9">
    <location>
        <position position="292"/>
    </location>
    <ligand>
        <name>ATP</name>
        <dbReference type="ChEBI" id="CHEBI:30616"/>
    </ligand>
</feature>
<dbReference type="CDD" id="cd01991">
    <property type="entry name" value="Asn_synthase_B_C"/>
    <property type="match status" value="1"/>
</dbReference>
<evidence type="ECO:0000256" key="6">
    <source>
        <dbReference type="ARBA" id="ARBA00022962"/>
    </source>
</evidence>
<dbReference type="NCBIfam" id="TIGR01536">
    <property type="entry name" value="asn_synth_AEB"/>
    <property type="match status" value="1"/>
</dbReference>
<evidence type="ECO:0000256" key="3">
    <source>
        <dbReference type="ARBA" id="ARBA00012737"/>
    </source>
</evidence>
<protein>
    <recommendedName>
        <fullName evidence="3">asparagine synthase (glutamine-hydrolyzing)</fullName>
        <ecNumber evidence="3">6.3.5.4</ecNumber>
    </recommendedName>
</protein>
<evidence type="ECO:0000256" key="7">
    <source>
        <dbReference type="ARBA" id="ARBA00048741"/>
    </source>
</evidence>
<dbReference type="EC" id="6.3.5.4" evidence="3"/>
<dbReference type="PANTHER" id="PTHR43284:SF1">
    <property type="entry name" value="ASPARAGINE SYNTHETASE"/>
    <property type="match status" value="1"/>
</dbReference>
<reference evidence="12 13" key="1">
    <citation type="submission" date="2020-08" db="EMBL/GenBank/DDBJ databases">
        <title>Genomic Encyclopedia of Type Strains, Phase IV (KMG-IV): sequencing the most valuable type-strain genomes for metagenomic binning, comparative biology and taxonomic classification.</title>
        <authorList>
            <person name="Goeker M."/>
        </authorList>
    </citation>
    <scope>NUCLEOTIDE SEQUENCE [LARGE SCALE GENOMIC DNA]</scope>
    <source>
        <strain evidence="12 13">DSM 17454</strain>
    </source>
</reference>
<dbReference type="InterPro" id="IPR029055">
    <property type="entry name" value="Ntn_hydrolases_N"/>
</dbReference>
<gene>
    <name evidence="12" type="ORF">HNQ96_005819</name>
</gene>
<dbReference type="EMBL" id="JACHGI010000020">
    <property type="protein sequence ID" value="MBB6469925.1"/>
    <property type="molecule type" value="Genomic_DNA"/>
</dbReference>
<dbReference type="InterPro" id="IPR017932">
    <property type="entry name" value="GATase_2_dom"/>
</dbReference>
<feature type="site" description="Important for beta-aspartyl-AMP intermediate formation" evidence="10">
    <location>
        <position position="366"/>
    </location>
</feature>
<keyword evidence="6 8" id="KW-0315">Glutamine amidotransferase</keyword>
<dbReference type="GO" id="GO:0005524">
    <property type="term" value="F:ATP binding"/>
    <property type="evidence" value="ECO:0007669"/>
    <property type="project" value="UniProtKB-KW"/>
</dbReference>
<evidence type="ECO:0000256" key="9">
    <source>
        <dbReference type="PIRSR" id="PIRSR001589-2"/>
    </source>
</evidence>
<accession>A0A8E1WLV7</accession>
<dbReference type="AlphaFoldDB" id="A0A8E1WLV7"/>
<dbReference type="CDD" id="cd00712">
    <property type="entry name" value="AsnB"/>
    <property type="match status" value="1"/>
</dbReference>
<keyword evidence="4 9" id="KW-0547">Nucleotide-binding</keyword>
<dbReference type="PANTHER" id="PTHR43284">
    <property type="entry name" value="ASPARAGINE SYNTHETASE (GLUTAMINE-HYDROLYZING)"/>
    <property type="match status" value="1"/>
</dbReference>
<evidence type="ECO:0000256" key="2">
    <source>
        <dbReference type="ARBA" id="ARBA00005752"/>
    </source>
</evidence>
<dbReference type="PIRSF" id="PIRSF001589">
    <property type="entry name" value="Asn_synthetase_glu-h"/>
    <property type="match status" value="1"/>
</dbReference>
<comment type="pathway">
    <text evidence="1">Amino-acid biosynthesis; L-asparagine biosynthesis; L-asparagine from L-aspartate (L-Gln route): step 1/1.</text>
</comment>
<dbReference type="InterPro" id="IPR014729">
    <property type="entry name" value="Rossmann-like_a/b/a_fold"/>
</dbReference>
<comment type="similarity">
    <text evidence="2">Belongs to the asparagine synthetase family.</text>
</comment>